<dbReference type="AlphaFoldDB" id="A0A9W6TKG8"/>
<dbReference type="PANTHER" id="PTHR31635">
    <property type="entry name" value="REVERSE TRANSCRIPTASE DOMAIN-CONTAINING PROTEIN-RELATED"/>
    <property type="match status" value="1"/>
</dbReference>
<dbReference type="InterPro" id="IPR000477">
    <property type="entry name" value="RT_dom"/>
</dbReference>
<dbReference type="OrthoDB" id="129618at2759"/>
<name>A0A9W6TKG8_9STRA</name>
<feature type="compositionally biased region" description="Basic and acidic residues" evidence="1">
    <location>
        <begin position="129"/>
        <end position="138"/>
    </location>
</feature>
<gene>
    <name evidence="3" type="ORF">Pfra01_000025700</name>
</gene>
<evidence type="ECO:0000313" key="4">
    <source>
        <dbReference type="Proteomes" id="UP001165121"/>
    </source>
</evidence>
<feature type="region of interest" description="Disordered" evidence="1">
    <location>
        <begin position="122"/>
        <end position="143"/>
    </location>
</feature>
<accession>A0A9W6TKG8</accession>
<reference evidence="3" key="1">
    <citation type="submission" date="2023-04" db="EMBL/GenBank/DDBJ databases">
        <title>Phytophthora fragariaefolia NBRC 109709.</title>
        <authorList>
            <person name="Ichikawa N."/>
            <person name="Sato H."/>
            <person name="Tonouchi N."/>
        </authorList>
    </citation>
    <scope>NUCLEOTIDE SEQUENCE</scope>
    <source>
        <strain evidence="3">NBRC 109709</strain>
    </source>
</reference>
<dbReference type="Pfam" id="PF00078">
    <property type="entry name" value="RVT_1"/>
    <property type="match status" value="1"/>
</dbReference>
<feature type="domain" description="Reverse transcriptase" evidence="2">
    <location>
        <begin position="1"/>
        <end position="159"/>
    </location>
</feature>
<dbReference type="PANTHER" id="PTHR31635:SF196">
    <property type="entry name" value="REVERSE TRANSCRIPTASE DOMAIN-CONTAINING PROTEIN-RELATED"/>
    <property type="match status" value="1"/>
</dbReference>
<dbReference type="PROSITE" id="PS50878">
    <property type="entry name" value="RT_POL"/>
    <property type="match status" value="1"/>
</dbReference>
<evidence type="ECO:0000259" key="2">
    <source>
        <dbReference type="PROSITE" id="PS50878"/>
    </source>
</evidence>
<dbReference type="Proteomes" id="UP001165121">
    <property type="component" value="Unassembled WGS sequence"/>
</dbReference>
<evidence type="ECO:0000313" key="3">
    <source>
        <dbReference type="EMBL" id="GMF14996.1"/>
    </source>
</evidence>
<dbReference type="EMBL" id="BSXT01000020">
    <property type="protein sequence ID" value="GMF14996.1"/>
    <property type="molecule type" value="Genomic_DNA"/>
</dbReference>
<organism evidence="3 4">
    <name type="scientific">Phytophthora fragariaefolia</name>
    <dbReference type="NCBI Taxonomy" id="1490495"/>
    <lineage>
        <taxon>Eukaryota</taxon>
        <taxon>Sar</taxon>
        <taxon>Stramenopiles</taxon>
        <taxon>Oomycota</taxon>
        <taxon>Peronosporomycetes</taxon>
        <taxon>Peronosporales</taxon>
        <taxon>Peronosporaceae</taxon>
        <taxon>Phytophthora</taxon>
    </lineage>
</organism>
<comment type="caution">
    <text evidence="3">The sequence shown here is derived from an EMBL/GenBank/DDBJ whole genome shotgun (WGS) entry which is preliminary data.</text>
</comment>
<sequence length="315" mass="34527">MWFRPRKDNSRIQFMASGKLSEKLRVTSGIRQGCPLAPLLFIIAVDLLYDVIDDEEQFQGIQIGGIANLRPLKVAGYADDTAIYIAHKAMQKIALQAVRRFSSVSGLKLNMQKSAALQLGKGNDIGDEQQTHDDEQVHNEANSCEVETTRSTRYLEHTAGSRDITAEAWDKAFAALSVRLALAEVKTNIVQQRADIAAAIIVPKMLAPAGWIQSALAEQPTKEGGIGIPNIGTELMAMGAMVVGTWAMTQDRHKQRLGEILQERDTGEVQRLIPRTGTPKPGPQATLWDTGEAERNFSLLRAGRTGIQTELKSSI</sequence>
<proteinExistence type="predicted"/>
<keyword evidence="4" id="KW-1185">Reference proteome</keyword>
<evidence type="ECO:0000256" key="1">
    <source>
        <dbReference type="SAM" id="MobiDB-lite"/>
    </source>
</evidence>
<protein>
    <submittedName>
        <fullName evidence="3">Unnamed protein product</fullName>
    </submittedName>
</protein>